<dbReference type="AlphaFoldDB" id="A0A5B6WH06"/>
<keyword evidence="2" id="KW-1185">Reference proteome</keyword>
<organism evidence="1 2">
    <name type="scientific">Gossypium australe</name>
    <dbReference type="NCBI Taxonomy" id="47621"/>
    <lineage>
        <taxon>Eukaryota</taxon>
        <taxon>Viridiplantae</taxon>
        <taxon>Streptophyta</taxon>
        <taxon>Embryophyta</taxon>
        <taxon>Tracheophyta</taxon>
        <taxon>Spermatophyta</taxon>
        <taxon>Magnoliopsida</taxon>
        <taxon>eudicotyledons</taxon>
        <taxon>Gunneridae</taxon>
        <taxon>Pentapetalae</taxon>
        <taxon>rosids</taxon>
        <taxon>malvids</taxon>
        <taxon>Malvales</taxon>
        <taxon>Malvaceae</taxon>
        <taxon>Malvoideae</taxon>
        <taxon>Gossypium</taxon>
    </lineage>
</organism>
<protein>
    <submittedName>
        <fullName evidence="1">RVT_3 domain-containing protein</fullName>
    </submittedName>
</protein>
<comment type="caution">
    <text evidence="1">The sequence shown here is derived from an EMBL/GenBank/DDBJ whole genome shotgun (WGS) entry which is preliminary data.</text>
</comment>
<dbReference type="Gene3D" id="1.10.340.70">
    <property type="match status" value="1"/>
</dbReference>
<gene>
    <name evidence="1" type="ORF">EPI10_020599</name>
</gene>
<dbReference type="EMBL" id="SMMG02000003">
    <property type="protein sequence ID" value="KAA3480142.1"/>
    <property type="molecule type" value="Genomic_DNA"/>
</dbReference>
<proteinExistence type="predicted"/>
<name>A0A5B6WH06_9ROSI</name>
<accession>A0A5B6WH06</accession>
<evidence type="ECO:0000313" key="1">
    <source>
        <dbReference type="EMBL" id="KAA3480142.1"/>
    </source>
</evidence>
<dbReference type="Proteomes" id="UP000325315">
    <property type="component" value="Unassembled WGS sequence"/>
</dbReference>
<sequence>MDDSYSSLIARNKLALKKSSQNYNAKLRESVLYKKGFSQPLLRCLTPSEAEYVILLAQKIFRQGHYWSTVQKDAHELVRTCSSCQRYPQIQQKLAKPLQIMSNP</sequence>
<dbReference type="OrthoDB" id="1935543at2759"/>
<reference evidence="2" key="1">
    <citation type="journal article" date="2019" name="Plant Biotechnol. J.">
        <title>Genome sequencing of the Australian wild diploid species Gossypium australe highlights disease resistance and delayed gland morphogenesis.</title>
        <authorList>
            <person name="Cai Y."/>
            <person name="Cai X."/>
            <person name="Wang Q."/>
            <person name="Wang P."/>
            <person name="Zhang Y."/>
            <person name="Cai C."/>
            <person name="Xu Y."/>
            <person name="Wang K."/>
            <person name="Zhou Z."/>
            <person name="Wang C."/>
            <person name="Geng S."/>
            <person name="Li B."/>
            <person name="Dong Q."/>
            <person name="Hou Y."/>
            <person name="Wang H."/>
            <person name="Ai P."/>
            <person name="Liu Z."/>
            <person name="Yi F."/>
            <person name="Sun M."/>
            <person name="An G."/>
            <person name="Cheng J."/>
            <person name="Zhang Y."/>
            <person name="Shi Q."/>
            <person name="Xie Y."/>
            <person name="Shi X."/>
            <person name="Chang Y."/>
            <person name="Huang F."/>
            <person name="Chen Y."/>
            <person name="Hong S."/>
            <person name="Mi L."/>
            <person name="Sun Q."/>
            <person name="Zhang L."/>
            <person name="Zhou B."/>
            <person name="Peng R."/>
            <person name="Zhang X."/>
            <person name="Liu F."/>
        </authorList>
    </citation>
    <scope>NUCLEOTIDE SEQUENCE [LARGE SCALE GENOMIC DNA]</scope>
    <source>
        <strain evidence="2">cv. PA1801</strain>
    </source>
</reference>
<evidence type="ECO:0000313" key="2">
    <source>
        <dbReference type="Proteomes" id="UP000325315"/>
    </source>
</evidence>